<evidence type="ECO:0000313" key="2">
    <source>
        <dbReference type="Proteomes" id="UP001499942"/>
    </source>
</evidence>
<proteinExistence type="predicted"/>
<sequence>MHFEQVFTYAWQSDPAEKGSSVLSVAYETPEGGGPRRWLLLAGLPIFSELLTFDDTAHVREFARAVLDLPVTPTFYERELHLSGSGTRTPACGPAEPEPFATLRVGRDPDDELRACFAYQSYVAFPGMPHMTALGLEVICDDVDVDRAHAEARALLAVLDAAGPPGAPPL</sequence>
<dbReference type="Proteomes" id="UP001499942">
    <property type="component" value="Unassembled WGS sequence"/>
</dbReference>
<reference evidence="1 2" key="1">
    <citation type="journal article" date="2019" name="Int. J. Syst. Evol. Microbiol.">
        <title>The Global Catalogue of Microorganisms (GCM) 10K type strain sequencing project: providing services to taxonomists for standard genome sequencing and annotation.</title>
        <authorList>
            <consortium name="The Broad Institute Genomics Platform"/>
            <consortium name="The Broad Institute Genome Sequencing Center for Infectious Disease"/>
            <person name="Wu L."/>
            <person name="Ma J."/>
        </authorList>
    </citation>
    <scope>NUCLEOTIDE SEQUENCE [LARGE SCALE GENOMIC DNA]</scope>
    <source>
        <strain evidence="1 2">JCM 5062</strain>
    </source>
</reference>
<dbReference type="EMBL" id="BAAASR010000018">
    <property type="protein sequence ID" value="GAA2499381.1"/>
    <property type="molecule type" value="Genomic_DNA"/>
</dbReference>
<keyword evidence="2" id="KW-1185">Reference proteome</keyword>
<accession>A0ABN3MCJ2</accession>
<dbReference type="RefSeq" id="WP_344361966.1">
    <property type="nucleotide sequence ID" value="NZ_BAAASR010000018.1"/>
</dbReference>
<comment type="caution">
    <text evidence="1">The sequence shown here is derived from an EMBL/GenBank/DDBJ whole genome shotgun (WGS) entry which is preliminary data.</text>
</comment>
<name>A0ABN3MCJ2_9ACTN</name>
<organism evidence="1 2">
    <name type="scientific">Streptomyces gobitricini</name>
    <dbReference type="NCBI Taxonomy" id="68211"/>
    <lineage>
        <taxon>Bacteria</taxon>
        <taxon>Bacillati</taxon>
        <taxon>Actinomycetota</taxon>
        <taxon>Actinomycetes</taxon>
        <taxon>Kitasatosporales</taxon>
        <taxon>Streptomycetaceae</taxon>
        <taxon>Streptomyces</taxon>
    </lineage>
</organism>
<evidence type="ECO:0000313" key="1">
    <source>
        <dbReference type="EMBL" id="GAA2499381.1"/>
    </source>
</evidence>
<protein>
    <submittedName>
        <fullName evidence="1">Uncharacterized protein</fullName>
    </submittedName>
</protein>
<gene>
    <name evidence="1" type="ORF">GCM10010393_34600</name>
</gene>